<keyword evidence="3" id="KW-1185">Reference proteome</keyword>
<gene>
    <name evidence="2" type="ORF">CKAH01_07326</name>
</gene>
<organism evidence="2 3">
    <name type="scientific">Colletotrichum kahawae</name>
    <name type="common">Coffee berry disease fungus</name>
    <dbReference type="NCBI Taxonomy" id="34407"/>
    <lineage>
        <taxon>Eukaryota</taxon>
        <taxon>Fungi</taxon>
        <taxon>Dikarya</taxon>
        <taxon>Ascomycota</taxon>
        <taxon>Pezizomycotina</taxon>
        <taxon>Sordariomycetes</taxon>
        <taxon>Hypocreomycetidae</taxon>
        <taxon>Glomerellales</taxon>
        <taxon>Glomerellaceae</taxon>
        <taxon>Colletotrichum</taxon>
        <taxon>Colletotrichum gloeosporioides species complex</taxon>
    </lineage>
</organism>
<dbReference type="EMBL" id="VYYT01000367">
    <property type="protein sequence ID" value="KAK2739376.1"/>
    <property type="molecule type" value="Genomic_DNA"/>
</dbReference>
<name>A0AAD9Y6I0_COLKA</name>
<dbReference type="AlphaFoldDB" id="A0AAD9Y6I0"/>
<accession>A0AAD9Y6I0</accession>
<evidence type="ECO:0000256" key="1">
    <source>
        <dbReference type="SAM" id="MobiDB-lite"/>
    </source>
</evidence>
<reference evidence="2" key="1">
    <citation type="submission" date="2023-02" db="EMBL/GenBank/DDBJ databases">
        <title>Colletotrichum kahawae CIFC_Que2 genome sequencing and assembly.</title>
        <authorList>
            <person name="Baroncelli R."/>
        </authorList>
    </citation>
    <scope>NUCLEOTIDE SEQUENCE</scope>
    <source>
        <strain evidence="2">CIFC_Que2</strain>
    </source>
</reference>
<proteinExistence type="predicted"/>
<sequence>MARPITLPLELLQVETTSKGLAPLQRLRGYRFGVPDPRNNDRQYGFDDSEYDPSSQRSRRHRFESEFKLRSLAWDQFDILHFSTPSALAHFLYIVGTNDPNHTPLTMKELYLAIRPGDKDPLGRPSEEATTLLQFASRLGFSLSQEQTLVLEEFLTGSTSHPNARVHLNKAKKACTLLVAMVFQFTRQAVEYISLYIEADILDGVQDVMDHAAINSVSKPFPKIKLFAWRSSLLHPSARCYMLDLDRAVNFVTWAKISAVDIYGTTFPGVCRIYKYSQEVLQGNCVTDLNLRDVAIFHYDLARLINHLPNVVRFTLEFDHDLFDTDRDSEWLEPLPSQVIECLQPLAHRLQSLTLVIDGTDGPACPHEYLVSTLASFQLLRKLRVGMWCFRRNLLRRLPRSITHLDIRGSEDKTGQDAINNVTARLFDRQQYWLPNLRELKSPFHITDVPVPFNRSIQAETS</sequence>
<comment type="caution">
    <text evidence="2">The sequence shown here is derived from an EMBL/GenBank/DDBJ whole genome shotgun (WGS) entry which is preliminary data.</text>
</comment>
<protein>
    <submittedName>
        <fullName evidence="2">Uncharacterized protein</fullName>
    </submittedName>
</protein>
<feature type="region of interest" description="Disordered" evidence="1">
    <location>
        <begin position="32"/>
        <end position="58"/>
    </location>
</feature>
<evidence type="ECO:0000313" key="3">
    <source>
        <dbReference type="Proteomes" id="UP001281614"/>
    </source>
</evidence>
<evidence type="ECO:0000313" key="2">
    <source>
        <dbReference type="EMBL" id="KAK2739376.1"/>
    </source>
</evidence>
<dbReference type="Proteomes" id="UP001281614">
    <property type="component" value="Unassembled WGS sequence"/>
</dbReference>